<dbReference type="AlphaFoldDB" id="A0AAV2SUQ7"/>
<proteinExistence type="predicted"/>
<name>A0AAV2SUQ7_MEGNR</name>
<evidence type="ECO:0000256" key="1">
    <source>
        <dbReference type="SAM" id="MobiDB-lite"/>
    </source>
</evidence>
<evidence type="ECO:0000313" key="3">
    <source>
        <dbReference type="Proteomes" id="UP001497623"/>
    </source>
</evidence>
<feature type="non-terminal residue" evidence="2">
    <location>
        <position position="1"/>
    </location>
</feature>
<organism evidence="2 3">
    <name type="scientific">Meganyctiphanes norvegica</name>
    <name type="common">Northern krill</name>
    <name type="synonym">Thysanopoda norvegica</name>
    <dbReference type="NCBI Taxonomy" id="48144"/>
    <lineage>
        <taxon>Eukaryota</taxon>
        <taxon>Metazoa</taxon>
        <taxon>Ecdysozoa</taxon>
        <taxon>Arthropoda</taxon>
        <taxon>Crustacea</taxon>
        <taxon>Multicrustacea</taxon>
        <taxon>Malacostraca</taxon>
        <taxon>Eumalacostraca</taxon>
        <taxon>Eucarida</taxon>
        <taxon>Euphausiacea</taxon>
        <taxon>Euphausiidae</taxon>
        <taxon>Meganyctiphanes</taxon>
    </lineage>
</organism>
<feature type="compositionally biased region" description="Low complexity" evidence="1">
    <location>
        <begin position="93"/>
        <end position="108"/>
    </location>
</feature>
<protein>
    <submittedName>
        <fullName evidence="2">Uncharacterized protein</fullName>
    </submittedName>
</protein>
<gene>
    <name evidence="2" type="ORF">MNOR_LOCUS40648</name>
</gene>
<keyword evidence="3" id="KW-1185">Reference proteome</keyword>
<sequence>VINSAECQLKRERHLKQIKAVIEDVIKEGIEEAVMEDVKCKEEEINTSENTKKQIKAVIENVIKEGIEEAEMEVVKCIEENVNTSENTKNEVSSTPITTPTSSPSITPAQTPDDEHNKGLTTVGTSVSSVKWVAGTTYNVGAGVVGTAGKLKLMFK</sequence>
<dbReference type="Proteomes" id="UP001497623">
    <property type="component" value="Unassembled WGS sequence"/>
</dbReference>
<dbReference type="EMBL" id="CAXKWB010128715">
    <property type="protein sequence ID" value="CAL4240956.1"/>
    <property type="molecule type" value="Genomic_DNA"/>
</dbReference>
<accession>A0AAV2SUQ7</accession>
<comment type="caution">
    <text evidence="2">The sequence shown here is derived from an EMBL/GenBank/DDBJ whole genome shotgun (WGS) entry which is preliminary data.</text>
</comment>
<evidence type="ECO:0000313" key="2">
    <source>
        <dbReference type="EMBL" id="CAL4240956.1"/>
    </source>
</evidence>
<reference evidence="2 3" key="1">
    <citation type="submission" date="2024-05" db="EMBL/GenBank/DDBJ databases">
        <authorList>
            <person name="Wallberg A."/>
        </authorList>
    </citation>
    <scope>NUCLEOTIDE SEQUENCE [LARGE SCALE GENOMIC DNA]</scope>
</reference>
<feature type="region of interest" description="Disordered" evidence="1">
    <location>
        <begin position="86"/>
        <end position="121"/>
    </location>
</feature>